<protein>
    <submittedName>
        <fullName evidence="5">Uncharacterized protein</fullName>
    </submittedName>
</protein>
<evidence type="ECO:0000256" key="3">
    <source>
        <dbReference type="ARBA" id="ARBA00023193"/>
    </source>
</evidence>
<keyword evidence="3" id="KW-0652">Protein synthesis inhibitor</keyword>
<feature type="compositionally biased region" description="Basic and acidic residues" evidence="4">
    <location>
        <begin position="80"/>
        <end position="97"/>
    </location>
</feature>
<sequence>MYPMVGHIGTRIVYERAFLLQLRNSPISRTPPKDLANFPGRMLKGVDIQKDDIISSPSKPGRGAHKLYLAGLEEEKRIEAEQKKQQQEDKEKIKNQSEEFQANNKVSETKL</sequence>
<dbReference type="GO" id="GO:0008190">
    <property type="term" value="F:eukaryotic initiation factor 4E binding"/>
    <property type="evidence" value="ECO:0007669"/>
    <property type="project" value="InterPro"/>
</dbReference>
<gene>
    <name evidence="5" type="ORF">TPSB3V08_LOCUS10418</name>
</gene>
<keyword evidence="2" id="KW-0810">Translation regulation</keyword>
<dbReference type="GO" id="GO:0045947">
    <property type="term" value="P:negative regulation of translational initiation"/>
    <property type="evidence" value="ECO:0007669"/>
    <property type="project" value="InterPro"/>
</dbReference>
<evidence type="ECO:0000256" key="1">
    <source>
        <dbReference type="ARBA" id="ARBA00005480"/>
    </source>
</evidence>
<feature type="compositionally biased region" description="Polar residues" evidence="4">
    <location>
        <begin position="98"/>
        <end position="111"/>
    </location>
</feature>
<name>A0A7R9HDQ4_TIMPO</name>
<dbReference type="PANTHER" id="PTHR12669:SF12">
    <property type="entry name" value="EUKARYOTIC TRANSLATION INITIATION FACTOR 4E-BINDING PROTEIN"/>
    <property type="match status" value="1"/>
</dbReference>
<feature type="region of interest" description="Disordered" evidence="4">
    <location>
        <begin position="80"/>
        <end position="111"/>
    </location>
</feature>
<dbReference type="Pfam" id="PF05456">
    <property type="entry name" value="eIF_4EBP"/>
    <property type="match status" value="1"/>
</dbReference>
<comment type="similarity">
    <text evidence="1">Belongs to the eIF4E-binding protein family.</text>
</comment>
<evidence type="ECO:0000256" key="2">
    <source>
        <dbReference type="ARBA" id="ARBA00022845"/>
    </source>
</evidence>
<evidence type="ECO:0000256" key="4">
    <source>
        <dbReference type="SAM" id="MobiDB-lite"/>
    </source>
</evidence>
<dbReference type="PANTHER" id="PTHR12669">
    <property type="entry name" value="EUKARYOTIC TRANSLATION INITIATION FACTOR 4E-BINDING PROTEIN"/>
    <property type="match status" value="1"/>
</dbReference>
<organism evidence="5">
    <name type="scientific">Timema poppense</name>
    <name type="common">Walking stick</name>
    <dbReference type="NCBI Taxonomy" id="170557"/>
    <lineage>
        <taxon>Eukaryota</taxon>
        <taxon>Metazoa</taxon>
        <taxon>Ecdysozoa</taxon>
        <taxon>Arthropoda</taxon>
        <taxon>Hexapoda</taxon>
        <taxon>Insecta</taxon>
        <taxon>Pterygota</taxon>
        <taxon>Neoptera</taxon>
        <taxon>Polyneoptera</taxon>
        <taxon>Phasmatodea</taxon>
        <taxon>Timematodea</taxon>
        <taxon>Timematoidea</taxon>
        <taxon>Timematidae</taxon>
        <taxon>Timema</taxon>
    </lineage>
</organism>
<accession>A0A7R9HDQ4</accession>
<dbReference type="GO" id="GO:0005737">
    <property type="term" value="C:cytoplasm"/>
    <property type="evidence" value="ECO:0007669"/>
    <property type="project" value="TreeGrafter"/>
</dbReference>
<reference evidence="5" key="1">
    <citation type="submission" date="2020-11" db="EMBL/GenBank/DDBJ databases">
        <authorList>
            <person name="Tran Van P."/>
        </authorList>
    </citation>
    <scope>NUCLEOTIDE SEQUENCE</scope>
</reference>
<evidence type="ECO:0000313" key="5">
    <source>
        <dbReference type="EMBL" id="CAD7415572.1"/>
    </source>
</evidence>
<proteinExistence type="inferred from homology"/>
<dbReference type="InterPro" id="IPR008606">
    <property type="entry name" value="EIF4EBP"/>
</dbReference>
<dbReference type="AlphaFoldDB" id="A0A7R9HDQ4"/>
<dbReference type="EMBL" id="OD009488">
    <property type="protein sequence ID" value="CAD7415572.1"/>
    <property type="molecule type" value="Genomic_DNA"/>
</dbReference>